<evidence type="ECO:0000256" key="4">
    <source>
        <dbReference type="ARBA" id="ARBA00013457"/>
    </source>
</evidence>
<evidence type="ECO:0000256" key="3">
    <source>
        <dbReference type="ARBA" id="ARBA00009881"/>
    </source>
</evidence>
<dbReference type="CDD" id="cd04730">
    <property type="entry name" value="NPD_like"/>
    <property type="match status" value="1"/>
</dbReference>
<dbReference type="InterPro" id="IPR013785">
    <property type="entry name" value="Aldolase_TIM"/>
</dbReference>
<gene>
    <name evidence="12" type="ORF">AAF454_02020</name>
</gene>
<dbReference type="Pfam" id="PF03060">
    <property type="entry name" value="NMO"/>
    <property type="match status" value="1"/>
</dbReference>
<name>A0ABU9LHS7_9BACL</name>
<evidence type="ECO:0000256" key="9">
    <source>
        <dbReference type="ARBA" id="ARBA00023033"/>
    </source>
</evidence>
<organism evidence="12 13">
    <name type="scientific">Kurthia gibsonii</name>
    <dbReference type="NCBI Taxonomy" id="33946"/>
    <lineage>
        <taxon>Bacteria</taxon>
        <taxon>Bacillati</taxon>
        <taxon>Bacillota</taxon>
        <taxon>Bacilli</taxon>
        <taxon>Bacillales</taxon>
        <taxon>Caryophanaceae</taxon>
        <taxon>Kurthia</taxon>
    </lineage>
</organism>
<proteinExistence type="inferred from homology"/>
<keyword evidence="6" id="KW-0285">Flavoprotein</keyword>
<dbReference type="EMBL" id="JBCEWA010000001">
    <property type="protein sequence ID" value="MEL5987199.1"/>
    <property type="molecule type" value="Genomic_DNA"/>
</dbReference>
<dbReference type="SUPFAM" id="SSF51412">
    <property type="entry name" value="Inosine monophosphate dehydrogenase (IMPDH)"/>
    <property type="match status" value="1"/>
</dbReference>
<evidence type="ECO:0000256" key="1">
    <source>
        <dbReference type="ARBA" id="ARBA00001917"/>
    </source>
</evidence>
<sequence length="339" mass="37222">MHLHKKLSMNYPIIQAPMAGVTTPEMVIASLETGILGSIGAGYMSADATRDFIRQVKKYSSKPFLINLFAHEVPPVVQHEITIAKQALIDAKIDNQIKRDEVKLSKSQYDEQLAVVLEEGVAACSFTFGVPTPLQIRLLREKGILVFITATSLEEVHVASQLGVDGIFLQGMEAGGHRGSFIEPFQYIPLKDLFTQAKDITNIPLIVAGGIATKEQMDWYLKQGAEAITLGTALLVSDESGAPSAHKERILCAETDETVLTKMFSGKPARGIMNGFIEKMEMMPVAPFPYQNDLTKGIRARAAFANNSENMSLWAGTNLHHATKGTIREIIERFVHADL</sequence>
<dbReference type="PANTHER" id="PTHR42747">
    <property type="entry name" value="NITRONATE MONOOXYGENASE-RELATED"/>
    <property type="match status" value="1"/>
</dbReference>
<keyword evidence="7" id="KW-0288">FMN</keyword>
<keyword evidence="8 12" id="KW-0560">Oxidoreductase</keyword>
<comment type="function">
    <text evidence="2">Nitronate monooxygenase that uses molecular oxygen to catalyze the oxidative denitrification of alkyl nitronates. Acts on propionate 3-nitronate (P3N), the presumed physiological substrate. Probably functions in the detoxification of P3N, a metabolic poison produced by plants and fungi as a defense mechanism.</text>
</comment>
<evidence type="ECO:0000256" key="11">
    <source>
        <dbReference type="ARBA" id="ARBA00049401"/>
    </source>
</evidence>
<comment type="caution">
    <text evidence="12">The sequence shown here is derived from an EMBL/GenBank/DDBJ whole genome shotgun (WGS) entry which is preliminary data.</text>
</comment>
<accession>A0ABU9LHS7</accession>
<comment type="similarity">
    <text evidence="3">Belongs to the nitronate monooxygenase family. NMO class I subfamily.</text>
</comment>
<comment type="catalytic activity">
    <reaction evidence="11">
        <text>3 propionate 3-nitronate + 3 O2 + H2O = 3 3-oxopropanoate + 2 nitrate + nitrite + H2O2 + 3 H(+)</text>
        <dbReference type="Rhea" id="RHEA:57332"/>
        <dbReference type="ChEBI" id="CHEBI:15377"/>
        <dbReference type="ChEBI" id="CHEBI:15378"/>
        <dbReference type="ChEBI" id="CHEBI:15379"/>
        <dbReference type="ChEBI" id="CHEBI:16240"/>
        <dbReference type="ChEBI" id="CHEBI:16301"/>
        <dbReference type="ChEBI" id="CHEBI:17632"/>
        <dbReference type="ChEBI" id="CHEBI:33190"/>
        <dbReference type="ChEBI" id="CHEBI:136067"/>
    </reaction>
</comment>
<dbReference type="RefSeq" id="WP_068454479.1">
    <property type="nucleotide sequence ID" value="NZ_CP147847.1"/>
</dbReference>
<evidence type="ECO:0000256" key="6">
    <source>
        <dbReference type="ARBA" id="ARBA00022630"/>
    </source>
</evidence>
<keyword evidence="5" id="KW-0216">Detoxification</keyword>
<keyword evidence="13" id="KW-1185">Reference proteome</keyword>
<evidence type="ECO:0000256" key="5">
    <source>
        <dbReference type="ARBA" id="ARBA00022575"/>
    </source>
</evidence>
<evidence type="ECO:0000256" key="2">
    <source>
        <dbReference type="ARBA" id="ARBA00003535"/>
    </source>
</evidence>
<dbReference type="PANTHER" id="PTHR42747:SF3">
    <property type="entry name" value="NITRONATE MONOOXYGENASE-RELATED"/>
    <property type="match status" value="1"/>
</dbReference>
<comment type="cofactor">
    <cofactor evidence="1">
        <name>FMN</name>
        <dbReference type="ChEBI" id="CHEBI:58210"/>
    </cofactor>
</comment>
<evidence type="ECO:0000256" key="7">
    <source>
        <dbReference type="ARBA" id="ARBA00022643"/>
    </source>
</evidence>
<dbReference type="GO" id="GO:0004497">
    <property type="term" value="F:monooxygenase activity"/>
    <property type="evidence" value="ECO:0007669"/>
    <property type="project" value="UniProtKB-KW"/>
</dbReference>
<keyword evidence="9 12" id="KW-0503">Monooxygenase</keyword>
<dbReference type="InterPro" id="IPR004136">
    <property type="entry name" value="NMO"/>
</dbReference>
<dbReference type="Proteomes" id="UP001398420">
    <property type="component" value="Unassembled WGS sequence"/>
</dbReference>
<evidence type="ECO:0000313" key="13">
    <source>
        <dbReference type="Proteomes" id="UP001398420"/>
    </source>
</evidence>
<evidence type="ECO:0000256" key="8">
    <source>
        <dbReference type="ARBA" id="ARBA00023002"/>
    </source>
</evidence>
<evidence type="ECO:0000256" key="10">
    <source>
        <dbReference type="ARBA" id="ARBA00031155"/>
    </source>
</evidence>
<dbReference type="Gene3D" id="3.20.20.70">
    <property type="entry name" value="Aldolase class I"/>
    <property type="match status" value="1"/>
</dbReference>
<reference evidence="12 13" key="1">
    <citation type="submission" date="2024-04" db="EMBL/GenBank/DDBJ databases">
        <authorList>
            <person name="Wu Y.S."/>
            <person name="Zhang L."/>
        </authorList>
    </citation>
    <scope>NUCLEOTIDE SEQUENCE [LARGE SCALE GENOMIC DNA]</scope>
    <source>
        <strain evidence="12 13">KG-01</strain>
    </source>
</reference>
<protein>
    <recommendedName>
        <fullName evidence="4">Probable nitronate monooxygenase</fullName>
    </recommendedName>
    <alternativeName>
        <fullName evidence="10">Propionate 3-nitronate monooxygenase</fullName>
    </alternativeName>
</protein>
<evidence type="ECO:0000313" key="12">
    <source>
        <dbReference type="EMBL" id="MEL5987199.1"/>
    </source>
</evidence>